<keyword evidence="1" id="KW-0175">Coiled coil</keyword>
<feature type="region of interest" description="Disordered" evidence="2">
    <location>
        <begin position="313"/>
        <end position="340"/>
    </location>
</feature>
<accession>A0A1G4H530</accession>
<evidence type="ECO:0000256" key="2">
    <source>
        <dbReference type="SAM" id="MobiDB-lite"/>
    </source>
</evidence>
<proteinExistence type="predicted"/>
<protein>
    <submittedName>
        <fullName evidence="3">Uncharacterized protein</fullName>
    </submittedName>
</protein>
<dbReference type="VEuPathDB" id="PlasmoDB:PVX_123700"/>
<dbReference type="AlphaFoldDB" id="A0A1G4H530"/>
<feature type="region of interest" description="Disordered" evidence="2">
    <location>
        <begin position="586"/>
        <end position="624"/>
    </location>
</feature>
<feature type="coiled-coil region" evidence="1">
    <location>
        <begin position="238"/>
        <end position="311"/>
    </location>
</feature>
<feature type="compositionally biased region" description="Basic and acidic residues" evidence="2">
    <location>
        <begin position="586"/>
        <end position="601"/>
    </location>
</feature>
<evidence type="ECO:0000313" key="4">
    <source>
        <dbReference type="Proteomes" id="UP000196402"/>
    </source>
</evidence>
<feature type="compositionally biased region" description="Low complexity" evidence="2">
    <location>
        <begin position="603"/>
        <end position="624"/>
    </location>
</feature>
<dbReference type="VEuPathDB" id="PlasmoDB:PVP01_1439600"/>
<feature type="region of interest" description="Disordered" evidence="2">
    <location>
        <begin position="529"/>
        <end position="560"/>
    </location>
</feature>
<evidence type="ECO:0000313" key="3">
    <source>
        <dbReference type="EMBL" id="SCO69969.1"/>
    </source>
</evidence>
<dbReference type="VEuPathDB" id="PlasmoDB:PVW1_140045800"/>
<feature type="region of interest" description="Disordered" evidence="2">
    <location>
        <begin position="214"/>
        <end position="238"/>
    </location>
</feature>
<sequence>MACINQGEPITPRVKFRTVQKIKTQKYISDQAYLIPENGGTAVYLSYELNRTLENIFNKYSINGYMGVNEFVKMCYEYNLLPKNRNKNILYYIFKSSKPSDVGYIEYRFFFQLLQKLSGYLFRKLIMTEQEKLNVLIKHLTSLCNSKMSTHKEKYSVGIQVSVRKENKGTNAVCDMVDQCCDTSVKVKNVATAIEAVGSLWDKHISQGGEFQKQNGDVPDETNHTSTPHIHKATTSDEQEMKERIKEIEKLYVNKEDINKRLKEEINNALKIIEEKNKLIENMGQSNVHQLEAERVKIIHLKNEIHKLHNEKGVADLKESKSPPSCKNGEEAPSHREDVTTADMQHMKWKILDNEYLKLKRLLVLPGEEEAALIKVFSAYSTYCGETAEYVMSKRLCANFLATYYLLRRDGESTAQEDLDVRTAERLFTEVLYKRAHVEKTSLGEGVLTYFYFKLFLSRLGKHLYPQLDEREGFLEIVLNYVLVMKRNEDFKNWRKKSVKIKKKNRIRIACSDDLNLFGEDIVGGYTSSEKGTTCDKLKKKKEKAKQNADSNTDKLPSEGVKIGNFHTDLSFEYIESNETKKKVKEAREKGAKKAREEEVSHNAANGNTNGNTNGSTRRTTNGKGNFLKSKLMYNKLIHYDVVSKEGRTSFDSVQSDDLALAAKKKSAFMQPSKMKHNLALSKRHFRNVTSSNVKRNSSLKNIFPLYDIEGELWHSTSERKKTFLPQFGRE</sequence>
<organism evidence="3 4">
    <name type="scientific">Plasmodium vivax</name>
    <name type="common">malaria parasite P. vivax</name>
    <dbReference type="NCBI Taxonomy" id="5855"/>
    <lineage>
        <taxon>Eukaryota</taxon>
        <taxon>Sar</taxon>
        <taxon>Alveolata</taxon>
        <taxon>Apicomplexa</taxon>
        <taxon>Aconoidasida</taxon>
        <taxon>Haemosporida</taxon>
        <taxon>Plasmodiidae</taxon>
        <taxon>Plasmodium</taxon>
        <taxon>Plasmodium (Plasmodium)</taxon>
    </lineage>
</organism>
<gene>
    <name evidence="3" type="ORF">PVT01_140044700</name>
</gene>
<dbReference type="eggNOG" id="ENOG502T1N3">
    <property type="taxonomic scope" value="Eukaryota"/>
</dbReference>
<dbReference type="EMBL" id="LT615252">
    <property type="protein sequence ID" value="SCO69969.1"/>
    <property type="molecule type" value="Genomic_DNA"/>
</dbReference>
<dbReference type="VEuPathDB" id="PlasmoDB:PVPAM_140047500"/>
<dbReference type="Proteomes" id="UP000196402">
    <property type="component" value="Chromosome 14"/>
</dbReference>
<feature type="compositionally biased region" description="Basic and acidic residues" evidence="2">
    <location>
        <begin position="328"/>
        <end position="339"/>
    </location>
</feature>
<evidence type="ECO:0000256" key="1">
    <source>
        <dbReference type="SAM" id="Coils"/>
    </source>
</evidence>
<reference evidence="3 4" key="1">
    <citation type="submission" date="2016-07" db="EMBL/GenBank/DDBJ databases">
        <authorList>
            <consortium name="Pathogen Informatics"/>
        </authorList>
    </citation>
    <scope>NUCLEOTIDE SEQUENCE [LARGE SCALE GENOMIC DNA]</scope>
</reference>
<name>A0A1G4H530_PLAVI</name>